<dbReference type="Pfam" id="PF00455">
    <property type="entry name" value="DeoRC"/>
    <property type="match status" value="1"/>
</dbReference>
<dbReference type="SUPFAM" id="SSF100950">
    <property type="entry name" value="NagB/RpiA/CoA transferase-like"/>
    <property type="match status" value="1"/>
</dbReference>
<dbReference type="PROSITE" id="PS51000">
    <property type="entry name" value="HTH_DEOR_2"/>
    <property type="match status" value="1"/>
</dbReference>
<comment type="caution">
    <text evidence="4">The sequence shown here is derived from an EMBL/GenBank/DDBJ whole genome shotgun (WGS) entry which is preliminary data.</text>
</comment>
<reference evidence="4 5" key="1">
    <citation type="submission" date="2015-08" db="EMBL/GenBank/DDBJ databases">
        <title>Antibacterial properties of a collection of Vibrionaceae strains.</title>
        <authorList>
            <person name="Giubergia S."/>
        </authorList>
    </citation>
    <scope>NUCLEOTIDE SEQUENCE [LARGE SCALE GENOMIC DNA]</scope>
    <source>
        <strain evidence="4 5">S0821</strain>
    </source>
</reference>
<feature type="domain" description="HTH deoR-type" evidence="3">
    <location>
        <begin position="3"/>
        <end position="58"/>
    </location>
</feature>
<dbReference type="InterPro" id="IPR036390">
    <property type="entry name" value="WH_DNA-bd_sf"/>
</dbReference>
<dbReference type="InterPro" id="IPR001034">
    <property type="entry name" value="DeoR_HTH"/>
</dbReference>
<keyword evidence="1" id="KW-0805">Transcription regulation</keyword>
<evidence type="ECO:0000313" key="5">
    <source>
        <dbReference type="Proteomes" id="UP000051221"/>
    </source>
</evidence>
<keyword evidence="5" id="KW-1185">Reference proteome</keyword>
<keyword evidence="2" id="KW-0804">Transcription</keyword>
<evidence type="ECO:0000256" key="1">
    <source>
        <dbReference type="ARBA" id="ARBA00023015"/>
    </source>
</evidence>
<evidence type="ECO:0000259" key="3">
    <source>
        <dbReference type="PROSITE" id="PS51000"/>
    </source>
</evidence>
<dbReference type="InParanoid" id="A0A0Q2UYF0"/>
<dbReference type="InterPro" id="IPR014036">
    <property type="entry name" value="DeoR-like_C"/>
</dbReference>
<accession>A0A0Q2UYF0</accession>
<dbReference type="SMART" id="SM00420">
    <property type="entry name" value="HTH_DEOR"/>
    <property type="match status" value="1"/>
</dbReference>
<dbReference type="SMART" id="SM01134">
    <property type="entry name" value="DeoRC"/>
    <property type="match status" value="1"/>
</dbReference>
<dbReference type="Proteomes" id="UP000051221">
    <property type="component" value="Unassembled WGS sequence"/>
</dbReference>
<proteinExistence type="predicted"/>
<dbReference type="PANTHER" id="PTHR30363">
    <property type="entry name" value="HTH-TYPE TRANSCRIPTIONAL REGULATOR SRLR-RELATED"/>
    <property type="match status" value="1"/>
</dbReference>
<dbReference type="NCBIfam" id="NF040755">
    <property type="entry name" value="AgaR"/>
    <property type="match status" value="1"/>
</dbReference>
<dbReference type="AlphaFoldDB" id="A0A0Q2UYF0"/>
<dbReference type="EMBL" id="LKHS01000010">
    <property type="protein sequence ID" value="KQH85512.1"/>
    <property type="molecule type" value="Genomic_DNA"/>
</dbReference>
<dbReference type="Gene3D" id="3.40.50.1360">
    <property type="match status" value="1"/>
</dbReference>
<dbReference type="GO" id="GO:0003700">
    <property type="term" value="F:DNA-binding transcription factor activity"/>
    <property type="evidence" value="ECO:0007669"/>
    <property type="project" value="InterPro"/>
</dbReference>
<dbReference type="PANTHER" id="PTHR30363:SF44">
    <property type="entry name" value="AGA OPERON TRANSCRIPTIONAL REPRESSOR-RELATED"/>
    <property type="match status" value="1"/>
</dbReference>
<dbReference type="InterPro" id="IPR037171">
    <property type="entry name" value="NagB/RpiA_transferase-like"/>
</dbReference>
<dbReference type="Pfam" id="PF08220">
    <property type="entry name" value="HTH_DeoR"/>
    <property type="match status" value="1"/>
</dbReference>
<dbReference type="RefSeq" id="WP_055466358.1">
    <property type="nucleotide sequence ID" value="NZ_LKHS01000010.1"/>
</dbReference>
<evidence type="ECO:0000313" key="4">
    <source>
        <dbReference type="EMBL" id="KQH85512.1"/>
    </source>
</evidence>
<dbReference type="InterPro" id="IPR047779">
    <property type="entry name" value="AgaR-like"/>
</dbReference>
<protein>
    <submittedName>
        <fullName evidence="4">DeoR family transcriptional regulator</fullName>
    </submittedName>
</protein>
<gene>
    <name evidence="4" type="ORF">AMR76_13495</name>
</gene>
<sequence>MTSKERRAEILSYIQLHQRGTVRYFSKRYQVSEVTIRHDLNILERQGCVTRCYGGALINAQFAFDQPLHDKKQLNQDIKSQLGAYAASLVEDGDTLILDSGSTTEHIAFHLTHKKQLKVMTNAINIAYHLANHEDIEVIVTGGVMRKNSYSLHGESGEALLGQFRFNKLFLGVDGFDKSAGVTTPHSGEANINRSMVAAAQMVIAVADSSKFNRQSFCLIARPEQLDMLITDSGIPDDYYRELVAMGVDVRLVDRLPTA</sequence>
<name>A0A0Q2UYF0_VIBFU</name>
<dbReference type="FunCoup" id="A0A0Q2UYF0">
    <property type="interactions" value="71"/>
</dbReference>
<dbReference type="SUPFAM" id="SSF46785">
    <property type="entry name" value="Winged helix' DNA-binding domain"/>
    <property type="match status" value="1"/>
</dbReference>
<evidence type="ECO:0000256" key="2">
    <source>
        <dbReference type="ARBA" id="ARBA00023163"/>
    </source>
</evidence>
<organism evidence="4 5">
    <name type="scientific">Vibrio furnissii</name>
    <dbReference type="NCBI Taxonomy" id="29494"/>
    <lineage>
        <taxon>Bacteria</taxon>
        <taxon>Pseudomonadati</taxon>
        <taxon>Pseudomonadota</taxon>
        <taxon>Gammaproteobacteria</taxon>
        <taxon>Vibrionales</taxon>
        <taxon>Vibrionaceae</taxon>
        <taxon>Vibrio</taxon>
    </lineage>
</organism>
<dbReference type="InterPro" id="IPR050313">
    <property type="entry name" value="Carb_Metab_HTH_regulators"/>
</dbReference>